<feature type="signal peptide" evidence="1">
    <location>
        <begin position="1"/>
        <end position="19"/>
    </location>
</feature>
<proteinExistence type="predicted"/>
<reference evidence="2" key="1">
    <citation type="submission" date="2019-04" db="EMBL/GenBank/DDBJ databases">
        <title>Analysis of the testis transcriptome of the Chagas disease vector Rhodnius prolixus.</title>
        <authorList>
            <person name="Cesar J."/>
            <person name="Ribeiro J.M."/>
            <person name="Pereira M.H."/>
            <person name="Araujo R.N."/>
            <person name="Gontijo N.F."/>
            <person name="Pessoa G."/>
            <person name="Sant'Anna M.V."/>
            <person name="Sorgine M.H."/>
            <person name="Majerowicz D."/>
            <person name="Carvalho A.B."/>
            <person name="Braz G."/>
            <person name="Mesquita R."/>
            <person name="Lagerblad P.O."/>
            <person name="Koerich L.B."/>
        </authorList>
    </citation>
    <scope>NUCLEOTIDE SEQUENCE</scope>
</reference>
<name>A0A4P6D856_RHOPR</name>
<dbReference type="AlphaFoldDB" id="A0A4P6D856"/>
<dbReference type="EMBL" id="GHKJ01000808">
    <property type="protein sequence ID" value="MOY45838.1"/>
    <property type="molecule type" value="Transcribed_RNA"/>
</dbReference>
<keyword evidence="1" id="KW-0732">Signal</keyword>
<evidence type="ECO:0000313" key="2">
    <source>
        <dbReference type="EMBL" id="MOY45838.1"/>
    </source>
</evidence>
<organism evidence="2">
    <name type="scientific">Rhodnius prolixus</name>
    <name type="common">Triatomid bug</name>
    <dbReference type="NCBI Taxonomy" id="13249"/>
    <lineage>
        <taxon>Eukaryota</taxon>
        <taxon>Metazoa</taxon>
        <taxon>Ecdysozoa</taxon>
        <taxon>Arthropoda</taxon>
        <taxon>Hexapoda</taxon>
        <taxon>Insecta</taxon>
        <taxon>Pterygota</taxon>
        <taxon>Neoptera</taxon>
        <taxon>Paraneoptera</taxon>
        <taxon>Hemiptera</taxon>
        <taxon>Heteroptera</taxon>
        <taxon>Panheteroptera</taxon>
        <taxon>Cimicomorpha</taxon>
        <taxon>Reduviidae</taxon>
        <taxon>Triatominae</taxon>
        <taxon>Rhodnius</taxon>
    </lineage>
</organism>
<dbReference type="VEuPathDB" id="VectorBase:RPRC004155"/>
<accession>A0A4P6D856</accession>
<protein>
    <submittedName>
        <fullName evidence="2">Putative secreted protein panstrongylus lignarius</fullName>
    </submittedName>
</protein>
<evidence type="ECO:0000256" key="1">
    <source>
        <dbReference type="SAM" id="SignalP"/>
    </source>
</evidence>
<feature type="chain" id="PRO_5020475938" evidence="1">
    <location>
        <begin position="20"/>
        <end position="221"/>
    </location>
</feature>
<sequence length="221" mass="24911">MRWCLLLLAALLINGQVNSLPAAQKEYQLEEWFNQMSEEFNSEITELEADEEPLIEEPIADGLEKSFAFALFELESQQNEIGQQCYQQGLQELLILKKASLKQILKCSRLKEGVKDIGKMVSKTLSLCGEIGGNVKNLLSGLFKCPASNKLKTAWCVVRYFWTNASNIKSLIPSFKEYGLDIGQLAKEVKEIYQQCANPEQVNVDNRLALLLDQSELCALN</sequence>